<proteinExistence type="predicted"/>
<evidence type="ECO:0000313" key="2">
    <source>
        <dbReference type="Proteomes" id="UP000801428"/>
    </source>
</evidence>
<reference evidence="1" key="1">
    <citation type="submission" date="2019-04" db="EMBL/GenBank/DDBJ databases">
        <title>Sequencing of skin fungus with MAO and IRED activity.</title>
        <authorList>
            <person name="Marsaioli A.J."/>
            <person name="Bonatto J.M.C."/>
            <person name="Reis Junior O."/>
        </authorList>
    </citation>
    <scope>NUCLEOTIDE SEQUENCE</scope>
    <source>
        <strain evidence="1">30M1</strain>
    </source>
</reference>
<dbReference type="Proteomes" id="UP000801428">
    <property type="component" value="Unassembled WGS sequence"/>
</dbReference>
<evidence type="ECO:0000313" key="1">
    <source>
        <dbReference type="EMBL" id="KAF2996792.1"/>
    </source>
</evidence>
<name>A0A9P4W796_CURKU</name>
<dbReference type="EMBL" id="SWKU01000025">
    <property type="protein sequence ID" value="KAF2996792.1"/>
    <property type="molecule type" value="Genomic_DNA"/>
</dbReference>
<comment type="caution">
    <text evidence="1">The sequence shown here is derived from an EMBL/GenBank/DDBJ whole genome shotgun (WGS) entry which is preliminary data.</text>
</comment>
<dbReference type="SUPFAM" id="SSF53474">
    <property type="entry name" value="alpha/beta-Hydrolases"/>
    <property type="match status" value="1"/>
</dbReference>
<accession>A0A9P4W796</accession>
<dbReference type="AlphaFoldDB" id="A0A9P4W796"/>
<dbReference type="Gene3D" id="3.40.50.1820">
    <property type="entry name" value="alpha/beta hydrolase"/>
    <property type="match status" value="1"/>
</dbReference>
<sequence length="99" mass="11185">MAGGSSLGITRWLIAAEQPSHLTCMYPWKGLDDYCRESTCPGGIPDHSFWDVLSTFFCGTYKREDVSAMMENYPLLNDYQEHKKPKLQNITVPMYAAAS</sequence>
<keyword evidence="2" id="KW-1185">Reference proteome</keyword>
<gene>
    <name evidence="1" type="ORF">E8E13_000324</name>
</gene>
<dbReference type="InterPro" id="IPR029058">
    <property type="entry name" value="AB_hydrolase_fold"/>
</dbReference>
<protein>
    <submittedName>
        <fullName evidence="1">Uncharacterized protein</fullName>
    </submittedName>
</protein>
<organism evidence="1 2">
    <name type="scientific">Curvularia kusanoi</name>
    <name type="common">Cochliobolus kusanoi</name>
    <dbReference type="NCBI Taxonomy" id="90978"/>
    <lineage>
        <taxon>Eukaryota</taxon>
        <taxon>Fungi</taxon>
        <taxon>Dikarya</taxon>
        <taxon>Ascomycota</taxon>
        <taxon>Pezizomycotina</taxon>
        <taxon>Dothideomycetes</taxon>
        <taxon>Pleosporomycetidae</taxon>
        <taxon>Pleosporales</taxon>
        <taxon>Pleosporineae</taxon>
        <taxon>Pleosporaceae</taxon>
        <taxon>Curvularia</taxon>
    </lineage>
</organism>